<dbReference type="EMBL" id="JAGGMR010000001">
    <property type="protein sequence ID" value="MBP2192120.1"/>
    <property type="molecule type" value="Genomic_DNA"/>
</dbReference>
<comment type="caution">
    <text evidence="2">The sequence shown here is derived from an EMBL/GenBank/DDBJ whole genome shotgun (WGS) entry which is preliminary data.</text>
</comment>
<evidence type="ECO:0000256" key="1">
    <source>
        <dbReference type="SAM" id="MobiDB-lite"/>
    </source>
</evidence>
<sequence>MTTYSPAVLRSMPDRPGGKTLEQWRYHFGGSLESELADPFGGRRRISLAPLADLSDDTYIDLMFVHSRPGGFQPGDNGPDSVVLTEFDAPPDTSTLG</sequence>
<protein>
    <submittedName>
        <fullName evidence="2">Uncharacterized protein</fullName>
    </submittedName>
</protein>
<feature type="region of interest" description="Disordered" evidence="1">
    <location>
        <begin position="70"/>
        <end position="97"/>
    </location>
</feature>
<organism evidence="2 3">
    <name type="scientific">Nocardia goodfellowii</name>
    <dbReference type="NCBI Taxonomy" id="882446"/>
    <lineage>
        <taxon>Bacteria</taxon>
        <taxon>Bacillati</taxon>
        <taxon>Actinomycetota</taxon>
        <taxon>Actinomycetes</taxon>
        <taxon>Mycobacteriales</taxon>
        <taxon>Nocardiaceae</taxon>
        <taxon>Nocardia</taxon>
    </lineage>
</organism>
<dbReference type="Proteomes" id="UP001519325">
    <property type="component" value="Unassembled WGS sequence"/>
</dbReference>
<proteinExistence type="predicted"/>
<reference evidence="2 3" key="1">
    <citation type="submission" date="2021-03" db="EMBL/GenBank/DDBJ databases">
        <title>Sequencing the genomes of 1000 actinobacteria strains.</title>
        <authorList>
            <person name="Klenk H.-P."/>
        </authorList>
    </citation>
    <scope>NUCLEOTIDE SEQUENCE [LARGE SCALE GENOMIC DNA]</scope>
    <source>
        <strain evidence="2 3">DSM 45516</strain>
    </source>
</reference>
<name>A0ABS4QK88_9NOCA</name>
<evidence type="ECO:0000313" key="3">
    <source>
        <dbReference type="Proteomes" id="UP001519325"/>
    </source>
</evidence>
<dbReference type="RefSeq" id="WP_209894750.1">
    <property type="nucleotide sequence ID" value="NZ_JAGGMR010000001.1"/>
</dbReference>
<gene>
    <name evidence="2" type="ORF">BJ987_005021</name>
</gene>
<evidence type="ECO:0000313" key="2">
    <source>
        <dbReference type="EMBL" id="MBP2192120.1"/>
    </source>
</evidence>
<accession>A0ABS4QK88</accession>
<keyword evidence="3" id="KW-1185">Reference proteome</keyword>